<feature type="domain" description="AMP-dependent synthetase/ligase" evidence="2">
    <location>
        <begin position="13"/>
        <end position="348"/>
    </location>
</feature>
<dbReference type="PANTHER" id="PTHR43352">
    <property type="entry name" value="ACETYL-COA SYNTHETASE"/>
    <property type="match status" value="1"/>
</dbReference>
<dbReference type="Gene3D" id="3.40.50.12780">
    <property type="entry name" value="N-terminal domain of ligase-like"/>
    <property type="match status" value="1"/>
</dbReference>
<dbReference type="Gene3D" id="3.30.300.30">
    <property type="match status" value="1"/>
</dbReference>
<dbReference type="InterPro" id="IPR020845">
    <property type="entry name" value="AMP-binding_CS"/>
</dbReference>
<evidence type="ECO:0000313" key="4">
    <source>
        <dbReference type="EMBL" id="MFD2467706.1"/>
    </source>
</evidence>
<dbReference type="Pfam" id="PF00501">
    <property type="entry name" value="AMP-binding"/>
    <property type="match status" value="1"/>
</dbReference>
<comment type="caution">
    <text evidence="4">The sequence shown here is derived from an EMBL/GenBank/DDBJ whole genome shotgun (WGS) entry which is preliminary data.</text>
</comment>
<evidence type="ECO:0000313" key="5">
    <source>
        <dbReference type="Proteomes" id="UP001597483"/>
    </source>
</evidence>
<evidence type="ECO:0000256" key="1">
    <source>
        <dbReference type="ARBA" id="ARBA00022598"/>
    </source>
</evidence>
<proteinExistence type="predicted"/>
<dbReference type="InterPro" id="IPR025110">
    <property type="entry name" value="AMP-bd_C"/>
</dbReference>
<dbReference type="Proteomes" id="UP001597483">
    <property type="component" value="Unassembled WGS sequence"/>
</dbReference>
<feature type="domain" description="AMP-binding enzyme C-terminal" evidence="3">
    <location>
        <begin position="398"/>
        <end position="473"/>
    </location>
</feature>
<accession>A0ABW5H3J2</accession>
<organism evidence="4 5">
    <name type="scientific">Amycolatopsis silviterrae</name>
    <dbReference type="NCBI Taxonomy" id="1656914"/>
    <lineage>
        <taxon>Bacteria</taxon>
        <taxon>Bacillati</taxon>
        <taxon>Actinomycetota</taxon>
        <taxon>Actinomycetes</taxon>
        <taxon>Pseudonocardiales</taxon>
        <taxon>Pseudonocardiaceae</taxon>
        <taxon>Amycolatopsis</taxon>
    </lineage>
</organism>
<dbReference type="PROSITE" id="PS00455">
    <property type="entry name" value="AMP_BINDING"/>
    <property type="match status" value="1"/>
</dbReference>
<dbReference type="PANTHER" id="PTHR43352:SF1">
    <property type="entry name" value="ANTHRANILATE--COA LIGASE"/>
    <property type="match status" value="1"/>
</dbReference>
<dbReference type="Pfam" id="PF13193">
    <property type="entry name" value="AMP-binding_C"/>
    <property type="match status" value="1"/>
</dbReference>
<protein>
    <submittedName>
        <fullName evidence="4">AMP-binding protein</fullName>
    </submittedName>
</protein>
<dbReference type="EMBL" id="JBHUKS010000006">
    <property type="protein sequence ID" value="MFD2467706.1"/>
    <property type="molecule type" value="Genomic_DNA"/>
</dbReference>
<dbReference type="InterPro" id="IPR042099">
    <property type="entry name" value="ANL_N_sf"/>
</dbReference>
<dbReference type="SUPFAM" id="SSF56801">
    <property type="entry name" value="Acetyl-CoA synthetase-like"/>
    <property type="match status" value="1"/>
</dbReference>
<keyword evidence="5" id="KW-1185">Reference proteome</keyword>
<reference evidence="5" key="1">
    <citation type="journal article" date="2019" name="Int. J. Syst. Evol. Microbiol.">
        <title>The Global Catalogue of Microorganisms (GCM) 10K type strain sequencing project: providing services to taxonomists for standard genome sequencing and annotation.</title>
        <authorList>
            <consortium name="The Broad Institute Genomics Platform"/>
            <consortium name="The Broad Institute Genome Sequencing Center for Infectious Disease"/>
            <person name="Wu L."/>
            <person name="Ma J."/>
        </authorList>
    </citation>
    <scope>NUCLEOTIDE SEQUENCE [LARGE SCALE GENOMIC DNA]</scope>
    <source>
        <strain evidence="5">CGMCC 4.7641</strain>
    </source>
</reference>
<gene>
    <name evidence="4" type="ORF">ACFSVL_09900</name>
</gene>
<dbReference type="InterPro" id="IPR045851">
    <property type="entry name" value="AMP-bd_C_sf"/>
</dbReference>
<dbReference type="RefSeq" id="WP_378302671.1">
    <property type="nucleotide sequence ID" value="NZ_JBHUKS010000006.1"/>
</dbReference>
<keyword evidence="1" id="KW-0436">Ligase</keyword>
<evidence type="ECO:0000259" key="3">
    <source>
        <dbReference type="Pfam" id="PF13193"/>
    </source>
</evidence>
<dbReference type="InterPro" id="IPR000873">
    <property type="entry name" value="AMP-dep_synth/lig_dom"/>
</dbReference>
<name>A0ABW5H3J2_9PSEU</name>
<evidence type="ECO:0000259" key="2">
    <source>
        <dbReference type="Pfam" id="PF00501"/>
    </source>
</evidence>
<sequence length="486" mass="50997">MNVVPEVAELAEAGGWQDRIAYLDGDRGYTHGEVHHLAGQAAAALAASGVRQGDRVLLALPDGVGLVASFLGTARLGAVAVVVNPALPERDLARFVADSAPTVIVADRDLGGSPLRQTAADLMRGVPGGAVPSAVPVGADAPLYVQYTSGTTGRPKGAVHTHGHLAAYHRCIGGPVLDIGPDDVILSVSKMYFAYGFGNALVFPLFTGARAVLFTERPSAAEVAARVRDSRVTLLFAVPSFYAKLVSACAPEDFATVRAAVSAGEPLPAFLNERLSRLLPAPVLEQIGSTEAGHAFCANTVRANAPGTLGWPVPEFDLRLLDSAGEAVPEGDVGELWVRGPSIMTGYLSEHGDDGRVLSGGWLNTRDRARRNPDGTYTHCGRADDIELVGGINVAATEVEEVISRHPAVREAAVASVLRADGSSALQAFVVAETADGTLAEELLALARSELAAFKVPRSVRFVDELPRTDTGKLRRFVLRRGVETS</sequence>